<dbReference type="Pfam" id="PF12732">
    <property type="entry name" value="YtxH"/>
    <property type="match status" value="1"/>
</dbReference>
<sequence length="86" mass="9280">MKAFKFITTLAIGVGTGLVAGYLTAPRSGKATRNKIVEDSQEYKDALEKAATLKLAEAKNILNETIKEKSVQGKKVLDQLASKTLL</sequence>
<dbReference type="RefSeq" id="WP_263051150.1">
    <property type="nucleotide sequence ID" value="NZ_CP106735.1"/>
</dbReference>
<evidence type="ECO:0000313" key="3">
    <source>
        <dbReference type="Proteomes" id="UP001062165"/>
    </source>
</evidence>
<dbReference type="EMBL" id="CP106735">
    <property type="protein sequence ID" value="UXX79407.1"/>
    <property type="molecule type" value="Genomic_DNA"/>
</dbReference>
<proteinExistence type="predicted"/>
<keyword evidence="3" id="KW-1185">Reference proteome</keyword>
<evidence type="ECO:0000256" key="1">
    <source>
        <dbReference type="SAM" id="Phobius"/>
    </source>
</evidence>
<feature type="transmembrane region" description="Helical" evidence="1">
    <location>
        <begin position="6"/>
        <end position="25"/>
    </location>
</feature>
<protein>
    <submittedName>
        <fullName evidence="2">YtxH domain-containing protein</fullName>
    </submittedName>
</protein>
<keyword evidence="1" id="KW-0472">Membrane</keyword>
<evidence type="ECO:0000313" key="2">
    <source>
        <dbReference type="EMBL" id="UXX79407.1"/>
    </source>
</evidence>
<organism evidence="2 3">
    <name type="scientific">Reichenbachiella carrageenanivorans</name>
    <dbReference type="NCBI Taxonomy" id="2979869"/>
    <lineage>
        <taxon>Bacteria</taxon>
        <taxon>Pseudomonadati</taxon>
        <taxon>Bacteroidota</taxon>
        <taxon>Cytophagia</taxon>
        <taxon>Cytophagales</taxon>
        <taxon>Reichenbachiellaceae</taxon>
        <taxon>Reichenbachiella</taxon>
    </lineage>
</organism>
<accession>A0ABY6CZU1</accession>
<keyword evidence="1" id="KW-0812">Transmembrane</keyword>
<dbReference type="InterPro" id="IPR024623">
    <property type="entry name" value="YtxH"/>
</dbReference>
<gene>
    <name evidence="2" type="ORF">N7E81_18810</name>
</gene>
<reference evidence="2" key="1">
    <citation type="submission" date="2022-10" db="EMBL/GenBank/DDBJ databases">
        <title>Comparative genomics and taxonomic characterization of three novel marine species of genus Reichenbachiella exhibiting antioxidant and polysaccharide degradation activities.</title>
        <authorList>
            <person name="Muhammad N."/>
            <person name="Lee Y.-J."/>
            <person name="Ko J."/>
            <person name="Kim S.-G."/>
        </authorList>
    </citation>
    <scope>NUCLEOTIDE SEQUENCE</scope>
    <source>
        <strain evidence="2">Wsw4-B4</strain>
    </source>
</reference>
<dbReference type="Proteomes" id="UP001062165">
    <property type="component" value="Chromosome"/>
</dbReference>
<keyword evidence="1" id="KW-1133">Transmembrane helix</keyword>
<name>A0ABY6CZU1_9BACT</name>